<dbReference type="PANTHER" id="PTHR46093:SF18">
    <property type="entry name" value="FIBRONECTIN TYPE-III DOMAIN-CONTAINING PROTEIN"/>
    <property type="match status" value="1"/>
</dbReference>
<feature type="region of interest" description="Disordered" evidence="3">
    <location>
        <begin position="309"/>
        <end position="328"/>
    </location>
</feature>
<proteinExistence type="predicted"/>
<dbReference type="AlphaFoldDB" id="A0A9N9A2P4"/>
<dbReference type="InterPro" id="IPR015915">
    <property type="entry name" value="Kelch-typ_b-propeller"/>
</dbReference>
<gene>
    <name evidence="4" type="ORF">ALEPTO_LOCUS4268</name>
</gene>
<evidence type="ECO:0000256" key="1">
    <source>
        <dbReference type="ARBA" id="ARBA00022441"/>
    </source>
</evidence>
<feature type="non-terminal residue" evidence="4">
    <location>
        <position position="347"/>
    </location>
</feature>
<protein>
    <submittedName>
        <fullName evidence="4">2424_t:CDS:1</fullName>
    </submittedName>
</protein>
<comment type="caution">
    <text evidence="4">The sequence shown here is derived from an EMBL/GenBank/DDBJ whole genome shotgun (WGS) entry which is preliminary data.</text>
</comment>
<keyword evidence="5" id="KW-1185">Reference proteome</keyword>
<keyword evidence="2" id="KW-0677">Repeat</keyword>
<accession>A0A9N9A2P4</accession>
<dbReference type="EMBL" id="CAJVPS010000957">
    <property type="protein sequence ID" value="CAG8516984.1"/>
    <property type="molecule type" value="Genomic_DNA"/>
</dbReference>
<keyword evidence="1" id="KW-0880">Kelch repeat</keyword>
<dbReference type="OrthoDB" id="432528at2759"/>
<reference evidence="4" key="1">
    <citation type="submission" date="2021-06" db="EMBL/GenBank/DDBJ databases">
        <authorList>
            <person name="Kallberg Y."/>
            <person name="Tangrot J."/>
            <person name="Rosling A."/>
        </authorList>
    </citation>
    <scope>NUCLEOTIDE SEQUENCE</scope>
    <source>
        <strain evidence="4">FL130A</strain>
    </source>
</reference>
<dbReference type="SUPFAM" id="SSF117281">
    <property type="entry name" value="Kelch motif"/>
    <property type="match status" value="1"/>
</dbReference>
<organism evidence="4 5">
    <name type="scientific">Ambispora leptoticha</name>
    <dbReference type="NCBI Taxonomy" id="144679"/>
    <lineage>
        <taxon>Eukaryota</taxon>
        <taxon>Fungi</taxon>
        <taxon>Fungi incertae sedis</taxon>
        <taxon>Mucoromycota</taxon>
        <taxon>Glomeromycotina</taxon>
        <taxon>Glomeromycetes</taxon>
        <taxon>Archaeosporales</taxon>
        <taxon>Ambisporaceae</taxon>
        <taxon>Ambispora</taxon>
    </lineage>
</organism>
<feature type="non-terminal residue" evidence="4">
    <location>
        <position position="1"/>
    </location>
</feature>
<evidence type="ECO:0000313" key="5">
    <source>
        <dbReference type="Proteomes" id="UP000789508"/>
    </source>
</evidence>
<sequence length="347" mass="38862">FDSYDFGINDTKAFFLDLSVNWTTSTPAFNKINNLFNVPMFDFTTFSALNKSGLSLIYAYGGLIPNNIDDWTSGTFVKDFYKVDVTSYPFSISPVISGGISPGPLCDHKSIFDDKGKLYIWGGQTAYIKDQTMYIFDTFDSTWSQILPLYVPAQRSSYTATFKNGKIYFIGGIFQAILIYDIDTNDPWTINYATNNFNISNRYAHSAVLAPNNQSIILYGGLNPNDSIPADYLITLDLRTFEFSEIVTKNKPSIDDVSAYHTTTVIYNNYMIVCFGDFPVKNPNRNVIRVLDLKDSTWIDNFETISTNPSTTSQVSNSSTKPTPPNIPTNNVNKNIIVSSIVGSIIF</sequence>
<evidence type="ECO:0000256" key="3">
    <source>
        <dbReference type="SAM" id="MobiDB-lite"/>
    </source>
</evidence>
<name>A0A9N9A2P4_9GLOM</name>
<dbReference type="Gene3D" id="2.120.10.80">
    <property type="entry name" value="Kelch-type beta propeller"/>
    <property type="match status" value="1"/>
</dbReference>
<dbReference type="Proteomes" id="UP000789508">
    <property type="component" value="Unassembled WGS sequence"/>
</dbReference>
<evidence type="ECO:0000256" key="2">
    <source>
        <dbReference type="ARBA" id="ARBA00022737"/>
    </source>
</evidence>
<dbReference type="PANTHER" id="PTHR46093">
    <property type="entry name" value="ACYL-COA-BINDING DOMAIN-CONTAINING PROTEIN 5"/>
    <property type="match status" value="1"/>
</dbReference>
<evidence type="ECO:0000313" key="4">
    <source>
        <dbReference type="EMBL" id="CAG8516984.1"/>
    </source>
</evidence>